<sequence>MRTIMQSKQYLFDRTVETRGCVKRSAVRLPSKHNNTIHSLFKPSSSRLSLLKVDAQIGVATATTSTVR</sequence>
<evidence type="ECO:0000313" key="2">
    <source>
        <dbReference type="WBParaSite" id="L893_g33060.t1"/>
    </source>
</evidence>
<organism evidence="1 2">
    <name type="scientific">Steinernema glaseri</name>
    <dbReference type="NCBI Taxonomy" id="37863"/>
    <lineage>
        <taxon>Eukaryota</taxon>
        <taxon>Metazoa</taxon>
        <taxon>Ecdysozoa</taxon>
        <taxon>Nematoda</taxon>
        <taxon>Chromadorea</taxon>
        <taxon>Rhabditida</taxon>
        <taxon>Tylenchina</taxon>
        <taxon>Panagrolaimomorpha</taxon>
        <taxon>Strongyloidoidea</taxon>
        <taxon>Steinernematidae</taxon>
        <taxon>Steinernema</taxon>
    </lineage>
</organism>
<accession>A0A1I8A4Y0</accession>
<keyword evidence="1" id="KW-1185">Reference proteome</keyword>
<proteinExistence type="predicted"/>
<evidence type="ECO:0000313" key="1">
    <source>
        <dbReference type="Proteomes" id="UP000095287"/>
    </source>
</evidence>
<dbReference type="AlphaFoldDB" id="A0A1I8A4Y0"/>
<reference evidence="2" key="1">
    <citation type="submission" date="2016-11" db="UniProtKB">
        <authorList>
            <consortium name="WormBaseParasite"/>
        </authorList>
    </citation>
    <scope>IDENTIFICATION</scope>
</reference>
<name>A0A1I8A4Y0_9BILA</name>
<dbReference type="WBParaSite" id="L893_g33060.t1">
    <property type="protein sequence ID" value="L893_g33060.t1"/>
    <property type="gene ID" value="L893_g33060"/>
</dbReference>
<dbReference type="Proteomes" id="UP000095287">
    <property type="component" value="Unplaced"/>
</dbReference>
<protein>
    <submittedName>
        <fullName evidence="2">Ovule protein</fullName>
    </submittedName>
</protein>